<organism evidence="1 2">
    <name type="scientific">Lentzea kristufekii</name>
    <dbReference type="NCBI Taxonomy" id="3095430"/>
    <lineage>
        <taxon>Bacteria</taxon>
        <taxon>Bacillati</taxon>
        <taxon>Actinomycetota</taxon>
        <taxon>Actinomycetes</taxon>
        <taxon>Pseudonocardiales</taxon>
        <taxon>Pseudonocardiaceae</taxon>
        <taxon>Lentzea</taxon>
    </lineage>
</organism>
<accession>A0ABU4TQ47</accession>
<proteinExistence type="predicted"/>
<evidence type="ECO:0000313" key="1">
    <source>
        <dbReference type="EMBL" id="MDX8050396.1"/>
    </source>
</evidence>
<protein>
    <submittedName>
        <fullName evidence="1">Uncharacterized protein</fullName>
    </submittedName>
</protein>
<name>A0ABU4TQ47_9PSEU</name>
<sequence length="325" mass="35396">MADIYLPGFERAPIDGKPGVAYDEPNDPKALAHTTQGSSIEGAVQAYKAYPPQLIVDPWKRRKVQHIPVNRGGYALWNEDADDSRCIQVEMVGFAEDAHTWPDAVLRWLGEEVARPLHEYAGVPYTVVWKGFKAAHQVNYTLASASSPLRLTQAELDAFSGWLGHQHIPGDDHWDPGGLNVQKILDYARGARGRQGDMTTLFKHAVSGAWYEQHGPFVTGIDRKIAEATIADPRNSVCVMWLPHNEVMDRITKSELALDAGRAAKENSVLLRELVGAVKALQLGGVDTGALAAAVAGHLNESLPDATADELDDRARQRLGAGEGS</sequence>
<reference evidence="1 2" key="1">
    <citation type="submission" date="2023-11" db="EMBL/GenBank/DDBJ databases">
        <title>Lentzea sokolovensis, sp. nov., Lentzea kristufkii, sp. nov., and Lentzea miocenensis, sp. nov., rare actinobacteria from Sokolov Coal Basin, Miocene lacustrine sediment, Czech Republic.</title>
        <authorList>
            <person name="Lara A."/>
            <person name="Kotroba L."/>
            <person name="Nouioui I."/>
            <person name="Neumann-Schaal M."/>
            <person name="Mast Y."/>
            <person name="Chronakova A."/>
        </authorList>
    </citation>
    <scope>NUCLEOTIDE SEQUENCE [LARGE SCALE GENOMIC DNA]</scope>
    <source>
        <strain evidence="1 2">BCCO 10_0798</strain>
    </source>
</reference>
<evidence type="ECO:0000313" key="2">
    <source>
        <dbReference type="Proteomes" id="UP001271792"/>
    </source>
</evidence>
<keyword evidence="2" id="KW-1185">Reference proteome</keyword>
<dbReference type="RefSeq" id="WP_319984369.1">
    <property type="nucleotide sequence ID" value="NZ_JAXAVV010000005.1"/>
</dbReference>
<comment type="caution">
    <text evidence="1">The sequence shown here is derived from an EMBL/GenBank/DDBJ whole genome shotgun (WGS) entry which is preliminary data.</text>
</comment>
<dbReference type="EMBL" id="JAXAVV010000005">
    <property type="protein sequence ID" value="MDX8050396.1"/>
    <property type="molecule type" value="Genomic_DNA"/>
</dbReference>
<gene>
    <name evidence="1" type="ORF">SK571_13475</name>
</gene>
<dbReference type="Proteomes" id="UP001271792">
    <property type="component" value="Unassembled WGS sequence"/>
</dbReference>